<dbReference type="PANTHER" id="PTHR35446:SF2">
    <property type="entry name" value="CARBOXYMUCONOLACTONE DECARBOXYLASE-LIKE DOMAIN-CONTAINING PROTEIN"/>
    <property type="match status" value="1"/>
</dbReference>
<dbReference type="SUPFAM" id="SSF69118">
    <property type="entry name" value="AhpD-like"/>
    <property type="match status" value="2"/>
</dbReference>
<dbReference type="PANTHER" id="PTHR35446">
    <property type="entry name" value="SI:CH211-175M2.5"/>
    <property type="match status" value="1"/>
</dbReference>
<dbReference type="Pfam" id="PF02627">
    <property type="entry name" value="CMD"/>
    <property type="match status" value="1"/>
</dbReference>
<dbReference type="InterPro" id="IPR023923">
    <property type="entry name" value="AhpD_Avi7169"/>
</dbReference>
<dbReference type="RefSeq" id="WP_103245721.1">
    <property type="nucleotide sequence ID" value="NZ_AP025334.1"/>
</dbReference>
<dbReference type="EMBL" id="AP025334">
    <property type="protein sequence ID" value="BDD52028.1"/>
    <property type="molecule type" value="Genomic_DNA"/>
</dbReference>
<dbReference type="InterPro" id="IPR010195">
    <property type="entry name" value="Uncharacterised_peroxidase-rel"/>
</dbReference>
<name>A0ABN6LW93_9ENTR</name>
<sequence>MTLHDPLIPEKETALHAHDLLDSLAGIAPDSELAAARQTREAATRHTQGSYEALFSARAVQGKLTLAVRFWLAAQISNWLRDSVLRRYYEQRGKDVTVPNVTPALNAALAHARTLTLHPVSAQAADLQTLLNAGWSEDDIVTLSQLTAFISFQSRLLRGYRLLTGHEVDIPQPQAVTAGEWHTHPQTLTGKRTPVAFTQAELGWEPWIAAKALPDFNADEQATLARFGHSESDYFRLLGRNLPVLEQRTLTDKGIFYTASGLPRAERELAATVASKVNGCIYCASVHARKASQLSKQQEAVQRLLDIAPGGDLAQGQSPRWQAQINFVARLSSTPAQASAQDVAQLREQGLSTLEIVDLVQSAAFFAWANRLMLTLGEPYWPQA</sequence>
<evidence type="ECO:0000313" key="3">
    <source>
        <dbReference type="Proteomes" id="UP001320460"/>
    </source>
</evidence>
<proteinExistence type="predicted"/>
<reference evidence="2 3" key="1">
    <citation type="submission" date="2021-12" db="EMBL/GenBank/DDBJ databases">
        <title>Complete genome sequence of Phytobacter diazotrophicus TA9734.</title>
        <authorList>
            <person name="Kubota H."/>
            <person name="Nakayama Y."/>
            <person name="Ariyoshi T."/>
        </authorList>
    </citation>
    <scope>NUCLEOTIDE SEQUENCE [LARGE SCALE GENOMIC DNA]</scope>
    <source>
        <strain evidence="2 3">TA9734</strain>
    </source>
</reference>
<evidence type="ECO:0000313" key="2">
    <source>
        <dbReference type="EMBL" id="BDD52028.1"/>
    </source>
</evidence>
<organism evidence="2 3">
    <name type="scientific">Phytobacter diazotrophicus</name>
    <dbReference type="NCBI Taxonomy" id="395631"/>
    <lineage>
        <taxon>Bacteria</taxon>
        <taxon>Pseudomonadati</taxon>
        <taxon>Pseudomonadota</taxon>
        <taxon>Gammaproteobacteria</taxon>
        <taxon>Enterobacterales</taxon>
        <taxon>Enterobacteriaceae</taxon>
        <taxon>Phytobacter</taxon>
    </lineage>
</organism>
<dbReference type="InterPro" id="IPR029032">
    <property type="entry name" value="AhpD-like"/>
</dbReference>
<dbReference type="Proteomes" id="UP001320460">
    <property type="component" value="Chromosome"/>
</dbReference>
<evidence type="ECO:0000259" key="1">
    <source>
        <dbReference type="Pfam" id="PF02627"/>
    </source>
</evidence>
<dbReference type="Gene3D" id="1.20.1290.10">
    <property type="entry name" value="AhpD-like"/>
    <property type="match status" value="2"/>
</dbReference>
<dbReference type="NCBIfam" id="TIGR00778">
    <property type="entry name" value="ahpD_dom"/>
    <property type="match status" value="1"/>
</dbReference>
<dbReference type="InterPro" id="IPR003779">
    <property type="entry name" value="CMD-like"/>
</dbReference>
<dbReference type="InterPro" id="IPR004675">
    <property type="entry name" value="AhpD_core"/>
</dbReference>
<dbReference type="NCBIfam" id="TIGR01926">
    <property type="entry name" value="peroxid_rel"/>
    <property type="match status" value="1"/>
</dbReference>
<keyword evidence="3" id="KW-1185">Reference proteome</keyword>
<accession>A0ABN6LW93</accession>
<gene>
    <name evidence="2" type="ORF">PDTA9734_35150</name>
</gene>
<feature type="domain" description="Carboxymuconolactone decarboxylase-like" evidence="1">
    <location>
        <begin position="245"/>
        <end position="307"/>
    </location>
</feature>
<protein>
    <submittedName>
        <fullName evidence="2">Alkyl hydroperoxide reductase AhpD</fullName>
    </submittedName>
</protein>
<dbReference type="NCBIfam" id="TIGR04030">
    <property type="entry name" value="perox_Avi_7169"/>
    <property type="match status" value="1"/>
</dbReference>